<dbReference type="PROSITE" id="PS51770">
    <property type="entry name" value="HOTDOG_ACOT"/>
    <property type="match status" value="1"/>
</dbReference>
<dbReference type="Pfam" id="PF03061">
    <property type="entry name" value="4HBT"/>
    <property type="match status" value="1"/>
</dbReference>
<dbReference type="GO" id="GO:0047617">
    <property type="term" value="F:fatty acyl-CoA hydrolase activity"/>
    <property type="evidence" value="ECO:0007669"/>
    <property type="project" value="UniProtKB-EC"/>
</dbReference>
<proteinExistence type="inferred from homology"/>
<accession>A0ABV7WQ70</accession>
<keyword evidence="2 3" id="KW-0378">Hydrolase</keyword>
<keyword evidence="6" id="KW-1185">Reference proteome</keyword>
<dbReference type="PANTHER" id="PTHR11049">
    <property type="entry name" value="ACYL COENZYME A THIOESTER HYDROLASE"/>
    <property type="match status" value="1"/>
</dbReference>
<dbReference type="RefSeq" id="WP_290280172.1">
    <property type="nucleotide sequence ID" value="NZ_JAUFQI010000001.1"/>
</dbReference>
<dbReference type="EC" id="3.1.2.20" evidence="5"/>
<dbReference type="PANTHER" id="PTHR11049:SF5">
    <property type="entry name" value="ACYL-COA THIOESTER HYDROLASE YCIA"/>
    <property type="match status" value="1"/>
</dbReference>
<reference evidence="6" key="1">
    <citation type="journal article" date="2019" name="Int. J. Syst. Evol. Microbiol.">
        <title>The Global Catalogue of Microorganisms (GCM) 10K type strain sequencing project: providing services to taxonomists for standard genome sequencing and annotation.</title>
        <authorList>
            <consortium name="The Broad Institute Genomics Platform"/>
            <consortium name="The Broad Institute Genome Sequencing Center for Infectious Disease"/>
            <person name="Wu L."/>
            <person name="Ma J."/>
        </authorList>
    </citation>
    <scope>NUCLEOTIDE SEQUENCE [LARGE SCALE GENOMIC DNA]</scope>
    <source>
        <strain evidence="6">CECT 8288</strain>
    </source>
</reference>
<evidence type="ECO:0000256" key="1">
    <source>
        <dbReference type="ARBA" id="ARBA00010458"/>
    </source>
</evidence>
<protein>
    <submittedName>
        <fullName evidence="5">Acyl-CoA thioesterase</fullName>
        <ecNumber evidence="5">3.1.2.20</ecNumber>
    </submittedName>
</protein>
<comment type="similarity">
    <text evidence="1">Belongs to the acyl coenzyme A hydrolase family.</text>
</comment>
<evidence type="ECO:0000256" key="2">
    <source>
        <dbReference type="ARBA" id="ARBA00022801"/>
    </source>
</evidence>
<dbReference type="SUPFAM" id="SSF54637">
    <property type="entry name" value="Thioesterase/thiol ester dehydrase-isomerase"/>
    <property type="match status" value="1"/>
</dbReference>
<dbReference type="Proteomes" id="UP001595710">
    <property type="component" value="Unassembled WGS sequence"/>
</dbReference>
<evidence type="ECO:0000256" key="3">
    <source>
        <dbReference type="PROSITE-ProRule" id="PRU01106"/>
    </source>
</evidence>
<name>A0ABV7WQ70_9GAMM</name>
<dbReference type="CDD" id="cd03442">
    <property type="entry name" value="BFIT_BACH"/>
    <property type="match status" value="1"/>
</dbReference>
<organism evidence="5 6">
    <name type="scientific">Reinekea marina</name>
    <dbReference type="NCBI Taxonomy" id="1310421"/>
    <lineage>
        <taxon>Bacteria</taxon>
        <taxon>Pseudomonadati</taxon>
        <taxon>Pseudomonadota</taxon>
        <taxon>Gammaproteobacteria</taxon>
        <taxon>Oceanospirillales</taxon>
        <taxon>Saccharospirillaceae</taxon>
        <taxon>Reinekea</taxon>
    </lineage>
</organism>
<dbReference type="InterPro" id="IPR029069">
    <property type="entry name" value="HotDog_dom_sf"/>
</dbReference>
<feature type="domain" description="HotDog ACOT-type" evidence="4">
    <location>
        <begin position="8"/>
        <end position="120"/>
    </location>
</feature>
<evidence type="ECO:0000313" key="6">
    <source>
        <dbReference type="Proteomes" id="UP001595710"/>
    </source>
</evidence>
<gene>
    <name evidence="5" type="ORF">ACFOND_05575</name>
</gene>
<sequence length="142" mass="15645">MTTDKAESIGRLTTRTIAMPSDTNPAGDIFGGWVLSQMDIAAGICAGQRAQSRVVTVALDSMSFIRPVKVGDILGIYTQVSEIGRSSMTIHVQAWVRRDRIGNREKVTEGHFKFVAIDENGKPTQIPNEADLPTYVLENQYF</sequence>
<comment type="caution">
    <text evidence="5">The sequence shown here is derived from an EMBL/GenBank/DDBJ whole genome shotgun (WGS) entry which is preliminary data.</text>
</comment>
<dbReference type="InterPro" id="IPR033120">
    <property type="entry name" value="HOTDOG_ACOT"/>
</dbReference>
<evidence type="ECO:0000259" key="4">
    <source>
        <dbReference type="PROSITE" id="PS51770"/>
    </source>
</evidence>
<evidence type="ECO:0000313" key="5">
    <source>
        <dbReference type="EMBL" id="MFC3701107.1"/>
    </source>
</evidence>
<dbReference type="Gene3D" id="3.10.129.10">
    <property type="entry name" value="Hotdog Thioesterase"/>
    <property type="match status" value="1"/>
</dbReference>
<dbReference type="InterPro" id="IPR040170">
    <property type="entry name" value="Cytosol_ACT"/>
</dbReference>
<dbReference type="InterPro" id="IPR006683">
    <property type="entry name" value="Thioestr_dom"/>
</dbReference>
<dbReference type="EMBL" id="JBHRYN010000007">
    <property type="protein sequence ID" value="MFC3701107.1"/>
    <property type="molecule type" value="Genomic_DNA"/>
</dbReference>